<dbReference type="SUPFAM" id="SSF51110">
    <property type="entry name" value="alpha-D-mannose-specific plant lectins"/>
    <property type="match status" value="1"/>
</dbReference>
<dbReference type="Proteomes" id="UP000006258">
    <property type="component" value="Unassembled WGS sequence"/>
</dbReference>
<gene>
    <name evidence="2" type="ORF">HMPREF0766_11089</name>
</gene>
<dbReference type="Gene3D" id="2.90.10.10">
    <property type="entry name" value="Bulb-type lectin domain"/>
    <property type="match status" value="2"/>
</dbReference>
<evidence type="ECO:0000313" key="3">
    <source>
        <dbReference type="Proteomes" id="UP000006258"/>
    </source>
</evidence>
<protein>
    <recommendedName>
        <fullName evidence="1">Bulb-type lectin domain-containing protein</fullName>
    </recommendedName>
</protein>
<accession>D7VJC0</accession>
<dbReference type="OrthoDB" id="773394at2"/>
<dbReference type="AlphaFoldDB" id="D7VJC0"/>
<organism evidence="2 3">
    <name type="scientific">Sphingobacterium spiritivorum ATCC 33861</name>
    <dbReference type="NCBI Taxonomy" id="525373"/>
    <lineage>
        <taxon>Bacteria</taxon>
        <taxon>Pseudomonadati</taxon>
        <taxon>Bacteroidota</taxon>
        <taxon>Sphingobacteriia</taxon>
        <taxon>Sphingobacteriales</taxon>
        <taxon>Sphingobacteriaceae</taxon>
        <taxon>Sphingobacterium</taxon>
    </lineage>
</organism>
<sequence length="347" mass="39596">MKTLFFLFSCLVCQVLCQAQISTVKVDAFELYKSISYENQVIVDLNLPYNEVKTVVYISRDLIGPDYNKYEDVDLKIDLIYRSSSNSEIILSSINFNNSSFTTSNIYAEASLFGNLFSENIALNFQGNPQGNPVGEILIKVTNRKQNNQESYPGKRYSLISKSKIPSIFEREMPAEWKKAFIEGGQKIGEMPFVDMSVSFYASDVTPVLTSEPGKNRVYSKNGRYWLELQDDGHLILYEKLPNFTAKIKWQSNSYQSQRGLYSLVFQSDGNLVIYRKNVGSIWAAKITYIKPYVPNADNYVYGFWTLQDDGNFVLYYPYKPSINQYRAICSTGSGMNGVSKHFGLIK</sequence>
<dbReference type="PROSITE" id="PS50927">
    <property type="entry name" value="BULB_LECTIN"/>
    <property type="match status" value="1"/>
</dbReference>
<dbReference type="SMART" id="SM00108">
    <property type="entry name" value="B_lectin"/>
    <property type="match status" value="1"/>
</dbReference>
<feature type="domain" description="Bulb-type lectin" evidence="1">
    <location>
        <begin position="202"/>
        <end position="328"/>
    </location>
</feature>
<name>D7VJC0_SPHSI</name>
<dbReference type="InterPro" id="IPR036426">
    <property type="entry name" value="Bulb-type_lectin_dom_sf"/>
</dbReference>
<dbReference type="RefSeq" id="WP_003000553.1">
    <property type="nucleotide sequence ID" value="NZ_GL379774.1"/>
</dbReference>
<dbReference type="STRING" id="525373.HMPREF0766_11089"/>
<evidence type="ECO:0000313" key="2">
    <source>
        <dbReference type="EMBL" id="EFK58973.1"/>
    </source>
</evidence>
<proteinExistence type="predicted"/>
<keyword evidence="3" id="KW-1185">Reference proteome</keyword>
<reference evidence="2" key="1">
    <citation type="submission" date="2010-07" db="EMBL/GenBank/DDBJ databases">
        <authorList>
            <person name="Muzny D."/>
            <person name="Qin X."/>
            <person name="Buhay C."/>
            <person name="Dugan-Rocha S."/>
            <person name="Ding Y."/>
            <person name="Chen G."/>
            <person name="Hawes A."/>
            <person name="Holder M."/>
            <person name="Jhangiani S."/>
            <person name="Johnson A."/>
            <person name="Khan Z."/>
            <person name="Li Z."/>
            <person name="Liu W."/>
            <person name="Liu X."/>
            <person name="Perez L."/>
            <person name="Shen H."/>
            <person name="Wang Q."/>
            <person name="Watt J."/>
            <person name="Xi L."/>
            <person name="Xin Y."/>
            <person name="Zhou J."/>
            <person name="Deng J."/>
            <person name="Jiang H."/>
            <person name="Liu Y."/>
            <person name="Qu J."/>
            <person name="Song X.-Z."/>
            <person name="Zhang L."/>
            <person name="Villasana D."/>
            <person name="Johnson A."/>
            <person name="Liu J."/>
            <person name="Liyanage D."/>
            <person name="Lorensuhewa L."/>
            <person name="Robinson T."/>
            <person name="Song A."/>
            <person name="Song B.-B."/>
            <person name="Dinh H."/>
            <person name="Thornton R."/>
            <person name="Coyle M."/>
            <person name="Francisco L."/>
            <person name="Jackson L."/>
            <person name="Javaid M."/>
            <person name="Korchina V."/>
            <person name="Kovar C."/>
            <person name="Mata R."/>
            <person name="Mathew T."/>
            <person name="Ngo R."/>
            <person name="Nguyen L."/>
            <person name="Nguyen N."/>
            <person name="Okwuonu G."/>
            <person name="Ongeri F."/>
            <person name="Pham C."/>
            <person name="Simmons D."/>
            <person name="Wilczek-Boney K."/>
            <person name="Hale W."/>
            <person name="Jakkamsetti A."/>
            <person name="Pham P."/>
            <person name="Ruth R."/>
            <person name="San Lucas F."/>
            <person name="Warren J."/>
            <person name="Zhang J."/>
            <person name="Zhao Z."/>
            <person name="Zhou C."/>
            <person name="Zhu D."/>
            <person name="Lee S."/>
            <person name="Bess C."/>
            <person name="Blankenburg K."/>
            <person name="Forbes L."/>
            <person name="Fu Q."/>
            <person name="Gubbala S."/>
            <person name="Hirani K."/>
            <person name="Jayaseelan J.C."/>
            <person name="Lara F."/>
            <person name="Munidasa M."/>
            <person name="Palculict T."/>
            <person name="Patil S."/>
            <person name="Pu L.-L."/>
            <person name="Saada N."/>
            <person name="Tang L."/>
            <person name="Weissenberger G."/>
            <person name="Zhu Y."/>
            <person name="Hemphill L."/>
            <person name="Shang Y."/>
            <person name="Youmans B."/>
            <person name="Ayvaz T."/>
            <person name="Ross M."/>
            <person name="Santibanez J."/>
            <person name="Aqrawi P."/>
            <person name="Gross S."/>
            <person name="Joshi V."/>
            <person name="Fowler G."/>
            <person name="Nazareth L."/>
            <person name="Reid J."/>
            <person name="Worley K."/>
            <person name="Petrosino J."/>
            <person name="Highlander S."/>
            <person name="Gibbs R."/>
        </authorList>
    </citation>
    <scope>NUCLEOTIDE SEQUENCE [LARGE SCALE GENOMIC DNA]</scope>
    <source>
        <strain evidence="2">ATCC 33861</strain>
    </source>
</reference>
<dbReference type="HOGENOM" id="CLU_799023_0_0_10"/>
<dbReference type="GeneID" id="95428260"/>
<dbReference type="EMBL" id="ACHA02000004">
    <property type="protein sequence ID" value="EFK58973.1"/>
    <property type="molecule type" value="Genomic_DNA"/>
</dbReference>
<comment type="caution">
    <text evidence="2">The sequence shown here is derived from an EMBL/GenBank/DDBJ whole genome shotgun (WGS) entry which is preliminary data.</text>
</comment>
<dbReference type="InterPro" id="IPR001480">
    <property type="entry name" value="Bulb-type_lectin_dom"/>
</dbReference>
<evidence type="ECO:0000259" key="1">
    <source>
        <dbReference type="PROSITE" id="PS50927"/>
    </source>
</evidence>